<dbReference type="Proteomes" id="UP000291144">
    <property type="component" value="Unassembled WGS sequence"/>
</dbReference>
<keyword evidence="1" id="KW-0472">Membrane</keyword>
<name>A0A4R0JEH5_9ACTN</name>
<protein>
    <submittedName>
        <fullName evidence="2">Uncharacterized protein</fullName>
    </submittedName>
</protein>
<proteinExistence type="predicted"/>
<keyword evidence="1" id="KW-0812">Transmembrane</keyword>
<evidence type="ECO:0000256" key="1">
    <source>
        <dbReference type="SAM" id="Phobius"/>
    </source>
</evidence>
<sequence>MWHGLLDQFAWPAWLLILIPAPVGLLAAFIAAFGNYFQEGEGFFRTLFIGSVAGVAVVLPVAVGSGLFIDSVSLVQTAVAGASSGPAIGVAGSILAVQASYLGLGHAFWRETFSGSSVGRSTGGRLFAMLKYKLKGY</sequence>
<keyword evidence="1" id="KW-1133">Transmembrane helix</keyword>
<organism evidence="2 3">
    <name type="scientific">Kribbella pittospori</name>
    <dbReference type="NCBI Taxonomy" id="722689"/>
    <lineage>
        <taxon>Bacteria</taxon>
        <taxon>Bacillati</taxon>
        <taxon>Actinomycetota</taxon>
        <taxon>Actinomycetes</taxon>
        <taxon>Propionibacteriales</taxon>
        <taxon>Kribbellaceae</taxon>
        <taxon>Kribbella</taxon>
    </lineage>
</organism>
<feature type="transmembrane region" description="Helical" evidence="1">
    <location>
        <begin position="12"/>
        <end position="34"/>
    </location>
</feature>
<dbReference type="RefSeq" id="WP_131367556.1">
    <property type="nucleotide sequence ID" value="NZ_SJKB01000046.1"/>
</dbReference>
<comment type="caution">
    <text evidence="2">The sequence shown here is derived from an EMBL/GenBank/DDBJ whole genome shotgun (WGS) entry which is preliminary data.</text>
</comment>
<keyword evidence="3" id="KW-1185">Reference proteome</keyword>
<dbReference type="AlphaFoldDB" id="A0A4R0JEH5"/>
<evidence type="ECO:0000313" key="3">
    <source>
        <dbReference type="Proteomes" id="UP000291144"/>
    </source>
</evidence>
<evidence type="ECO:0000313" key="2">
    <source>
        <dbReference type="EMBL" id="TCC44390.1"/>
    </source>
</evidence>
<reference evidence="2 3" key="1">
    <citation type="submission" date="2019-02" db="EMBL/GenBank/DDBJ databases">
        <title>Kribbella capetownensis sp. nov. and Kribbella speibonae sp. nov., isolated from soil.</title>
        <authorList>
            <person name="Curtis S.M."/>
            <person name="Norton I."/>
            <person name="Everest G.J."/>
            <person name="Meyers P.R."/>
        </authorList>
    </citation>
    <scope>NUCLEOTIDE SEQUENCE [LARGE SCALE GENOMIC DNA]</scope>
    <source>
        <strain evidence="2 3">NRRL B-24813</strain>
    </source>
</reference>
<dbReference type="EMBL" id="SJKB01000046">
    <property type="protein sequence ID" value="TCC44390.1"/>
    <property type="molecule type" value="Genomic_DNA"/>
</dbReference>
<feature type="transmembrane region" description="Helical" evidence="1">
    <location>
        <begin position="46"/>
        <end position="68"/>
    </location>
</feature>
<accession>A0A4R0JEH5</accession>
<feature type="transmembrane region" description="Helical" evidence="1">
    <location>
        <begin position="88"/>
        <end position="109"/>
    </location>
</feature>
<gene>
    <name evidence="2" type="ORF">E0H73_45540</name>
</gene>